<evidence type="ECO:0000313" key="2">
    <source>
        <dbReference type="EMBL" id="KMQ85021.1"/>
    </source>
</evidence>
<dbReference type="OrthoDB" id="7615112at2759"/>
<evidence type="ECO:0000313" key="3">
    <source>
        <dbReference type="Proteomes" id="UP000036403"/>
    </source>
</evidence>
<name>A0A0J7K4A7_LASNI</name>
<keyword evidence="3" id="KW-1185">Reference proteome</keyword>
<sequence>MSPLGKAEMDTTDSSGVDKKRSLGEVMQTVKGEIKLPDYQITSLRPKRTATEGILYKVPGAGSAEKLVVALKALLEPKGLRVTRPVKRAELRISGLNDVSTPEDVIQAVAEVGSCSAGNIKVGKINRASVGRLGSI</sequence>
<dbReference type="AlphaFoldDB" id="A0A0J7K4A7"/>
<gene>
    <name evidence="2" type="ORF">RF55_16724</name>
</gene>
<proteinExistence type="predicted"/>
<protein>
    <submittedName>
        <fullName evidence="2">Putative 50 kDa protein in type i retrotransposable element r1dm</fullName>
    </submittedName>
</protein>
<feature type="region of interest" description="Disordered" evidence="1">
    <location>
        <begin position="1"/>
        <end position="22"/>
    </location>
</feature>
<comment type="caution">
    <text evidence="2">The sequence shown here is derived from an EMBL/GenBank/DDBJ whole genome shotgun (WGS) entry which is preliminary data.</text>
</comment>
<dbReference type="EMBL" id="LBMM01014872">
    <property type="protein sequence ID" value="KMQ85021.1"/>
    <property type="molecule type" value="Genomic_DNA"/>
</dbReference>
<accession>A0A0J7K4A7</accession>
<organism evidence="2 3">
    <name type="scientific">Lasius niger</name>
    <name type="common">Black garden ant</name>
    <dbReference type="NCBI Taxonomy" id="67767"/>
    <lineage>
        <taxon>Eukaryota</taxon>
        <taxon>Metazoa</taxon>
        <taxon>Ecdysozoa</taxon>
        <taxon>Arthropoda</taxon>
        <taxon>Hexapoda</taxon>
        <taxon>Insecta</taxon>
        <taxon>Pterygota</taxon>
        <taxon>Neoptera</taxon>
        <taxon>Endopterygota</taxon>
        <taxon>Hymenoptera</taxon>
        <taxon>Apocrita</taxon>
        <taxon>Aculeata</taxon>
        <taxon>Formicoidea</taxon>
        <taxon>Formicidae</taxon>
        <taxon>Formicinae</taxon>
        <taxon>Lasius</taxon>
        <taxon>Lasius</taxon>
    </lineage>
</organism>
<dbReference type="Proteomes" id="UP000036403">
    <property type="component" value="Unassembled WGS sequence"/>
</dbReference>
<evidence type="ECO:0000256" key="1">
    <source>
        <dbReference type="SAM" id="MobiDB-lite"/>
    </source>
</evidence>
<dbReference type="PaxDb" id="67767-A0A0J7K4A7"/>
<reference evidence="2 3" key="1">
    <citation type="submission" date="2015-04" db="EMBL/GenBank/DDBJ databases">
        <title>Lasius niger genome sequencing.</title>
        <authorList>
            <person name="Konorov E.A."/>
            <person name="Nikitin M.A."/>
            <person name="Kirill M.V."/>
            <person name="Chang P."/>
        </authorList>
    </citation>
    <scope>NUCLEOTIDE SEQUENCE [LARGE SCALE GENOMIC DNA]</scope>
    <source>
        <tissue evidence="2">Whole</tissue>
    </source>
</reference>